<evidence type="ECO:0000256" key="3">
    <source>
        <dbReference type="ARBA" id="ARBA00023242"/>
    </source>
</evidence>
<dbReference type="FunCoup" id="A0A1D6LC46">
    <property type="interactions" value="81"/>
</dbReference>
<dbReference type="PROSITE" id="PS51514">
    <property type="entry name" value="BRX"/>
    <property type="match status" value="2"/>
</dbReference>
<protein>
    <submittedName>
        <fullName evidence="6">Protein BREVIS RADIX</fullName>
    </submittedName>
</protein>
<reference evidence="6" key="1">
    <citation type="submission" date="2015-12" db="EMBL/GenBank/DDBJ databases">
        <title>Update maize B73 reference genome by single molecule sequencing technologies.</title>
        <authorList>
            <consortium name="Maize Genome Sequencing Project"/>
            <person name="Ware D."/>
        </authorList>
    </citation>
    <scope>NUCLEOTIDE SEQUENCE [LARGE SCALE GENOMIC DNA]</scope>
    <source>
        <tissue evidence="6">Seedling</tissue>
    </source>
</reference>
<name>A0A1D6LC46_MAIZE</name>
<evidence type="ECO:0000256" key="2">
    <source>
        <dbReference type="ARBA" id="ARBA00009057"/>
    </source>
</evidence>
<dbReference type="InParanoid" id="A0A1D6LC46"/>
<feature type="domain" description="BRX" evidence="5">
    <location>
        <begin position="167"/>
        <end position="223"/>
    </location>
</feature>
<feature type="compositionally biased region" description="Basic and acidic residues" evidence="4">
    <location>
        <begin position="13"/>
        <end position="23"/>
    </location>
</feature>
<sequence length="425" mass="46196">MLSCIACVNKEEDGGRDREEHGGDTPSCRDPVKSLTSQVRSTYYVQLQSSSSLAPTIADSSLSSLRLWCMLLLVCTVQLKDMVLKLSGTHHRQHGAQHRRGGSPPPPRGRATSLYRSGYYRPGVVQDDMAVPPATYLGGGGAGASSASSTPAWDLPAAARADGEACREWVAQVEPGVQITFVSLPGGAGNDLKRIRFSREMYDKWQAQKWWGDNNERIMELYNVRRFSRQVLPTPPRSDDAERESFYSQSQVGSPSATPSPAPLTPERISWGAFARQVAAPPASSGATGAARQHSFRPMSPPPPSSSNPSERAWQQQQQRHIGGGGGGGAAGGKSPAASEAAAAATEAARTTTSSRDDVSVSNASELEVSEWIIQDQPGVYITVRELADGSRELRRVRFSRERFAELNAKLWWEENKERIQAQYL</sequence>
<dbReference type="PANTHER" id="PTHR46058">
    <property type="entry name" value="PROTEIN BREVIS RADIX-LIKE 1"/>
    <property type="match status" value="1"/>
</dbReference>
<feature type="domain" description="BRX" evidence="5">
    <location>
        <begin position="370"/>
        <end position="425"/>
    </location>
</feature>
<evidence type="ECO:0000256" key="4">
    <source>
        <dbReference type="SAM" id="MobiDB-lite"/>
    </source>
</evidence>
<dbReference type="EMBL" id="CM007647">
    <property type="protein sequence ID" value="ONM11663.1"/>
    <property type="molecule type" value="Genomic_DNA"/>
</dbReference>
<dbReference type="Pfam" id="PF08381">
    <property type="entry name" value="BRX"/>
    <property type="match status" value="2"/>
</dbReference>
<evidence type="ECO:0000256" key="1">
    <source>
        <dbReference type="ARBA" id="ARBA00004123"/>
    </source>
</evidence>
<dbReference type="InterPro" id="IPR044532">
    <property type="entry name" value="BRX-like"/>
</dbReference>
<dbReference type="PaxDb" id="4577-GRMZM2G100020_P02"/>
<dbReference type="OMA" id="QETEWIE"/>
<accession>A0A1D6LC46</accession>
<keyword evidence="3" id="KW-0539">Nucleus</keyword>
<feature type="compositionally biased region" description="Low complexity" evidence="4">
    <location>
        <begin position="333"/>
        <end position="354"/>
    </location>
</feature>
<organism evidence="6">
    <name type="scientific">Zea mays</name>
    <name type="common">Maize</name>
    <dbReference type="NCBI Taxonomy" id="4577"/>
    <lineage>
        <taxon>Eukaryota</taxon>
        <taxon>Viridiplantae</taxon>
        <taxon>Streptophyta</taxon>
        <taxon>Embryophyta</taxon>
        <taxon>Tracheophyta</taxon>
        <taxon>Spermatophyta</taxon>
        <taxon>Magnoliopsida</taxon>
        <taxon>Liliopsida</taxon>
        <taxon>Poales</taxon>
        <taxon>Poaceae</taxon>
        <taxon>PACMAD clade</taxon>
        <taxon>Panicoideae</taxon>
        <taxon>Andropogonodae</taxon>
        <taxon>Andropogoneae</taxon>
        <taxon>Tripsacinae</taxon>
        <taxon>Zea</taxon>
    </lineage>
</organism>
<dbReference type="AlphaFoldDB" id="A0A1D6LC46"/>
<feature type="compositionally biased region" description="Basic residues" evidence="4">
    <location>
        <begin position="90"/>
        <end position="101"/>
    </location>
</feature>
<comment type="subcellular location">
    <subcellularLocation>
        <location evidence="1">Nucleus</location>
    </subcellularLocation>
</comment>
<dbReference type="ExpressionAtlas" id="A0A1D6LC46">
    <property type="expression patterns" value="baseline and differential"/>
</dbReference>
<dbReference type="PANTHER" id="PTHR46058:SF31">
    <property type="entry name" value="PROTEIN BREVIS RADIX-LIKE 4"/>
    <property type="match status" value="1"/>
</dbReference>
<gene>
    <name evidence="6" type="ORF">ZEAMMB73_Zm00001d034877</name>
</gene>
<feature type="region of interest" description="Disordered" evidence="4">
    <location>
        <begin position="280"/>
        <end position="362"/>
    </location>
</feature>
<feature type="region of interest" description="Disordered" evidence="4">
    <location>
        <begin position="13"/>
        <end position="32"/>
    </location>
</feature>
<dbReference type="eggNOG" id="ENOG502SHZG">
    <property type="taxonomic scope" value="Eukaryota"/>
</dbReference>
<evidence type="ECO:0000313" key="6">
    <source>
        <dbReference type="EMBL" id="ONM11663.1"/>
    </source>
</evidence>
<feature type="region of interest" description="Disordered" evidence="4">
    <location>
        <begin position="231"/>
        <end position="267"/>
    </location>
</feature>
<dbReference type="InterPro" id="IPR013591">
    <property type="entry name" value="Brevis_radix_dom"/>
</dbReference>
<dbReference type="SMR" id="A0A1D6LC46"/>
<proteinExistence type="inferred from homology"/>
<comment type="similarity">
    <text evidence="2">Belongs to the BRX family.</text>
</comment>
<feature type="compositionally biased region" description="Gly residues" evidence="4">
    <location>
        <begin position="322"/>
        <end position="332"/>
    </location>
</feature>
<evidence type="ECO:0000259" key="5">
    <source>
        <dbReference type="PROSITE" id="PS51514"/>
    </source>
</evidence>
<feature type="region of interest" description="Disordered" evidence="4">
    <location>
        <begin position="90"/>
        <end position="113"/>
    </location>
</feature>
<dbReference type="GO" id="GO:0005634">
    <property type="term" value="C:nucleus"/>
    <property type="evidence" value="ECO:0007669"/>
    <property type="project" value="UniProtKB-SubCell"/>
</dbReference>
<feature type="compositionally biased region" description="Low complexity" evidence="4">
    <location>
        <begin position="280"/>
        <end position="291"/>
    </location>
</feature>